<evidence type="ECO:0000313" key="2">
    <source>
        <dbReference type="EMBL" id="BBY23654.1"/>
    </source>
</evidence>
<name>A0A7I7QBG2_9MYCO</name>
<protein>
    <submittedName>
        <fullName evidence="2">Uncharacterized protein</fullName>
    </submittedName>
</protein>
<proteinExistence type="predicted"/>
<dbReference type="KEGG" id="msto:MSTO_38590"/>
<feature type="compositionally biased region" description="Polar residues" evidence="1">
    <location>
        <begin position="1"/>
        <end position="16"/>
    </location>
</feature>
<feature type="region of interest" description="Disordered" evidence="1">
    <location>
        <begin position="1"/>
        <end position="20"/>
    </location>
</feature>
<accession>A0A7I7QBG2</accession>
<dbReference type="Proteomes" id="UP000467130">
    <property type="component" value="Chromosome"/>
</dbReference>
<dbReference type="AlphaFoldDB" id="A0A7I7QBG2"/>
<reference evidence="2 3" key="1">
    <citation type="journal article" date="2019" name="Emerg. Microbes Infect.">
        <title>Comprehensive subspecies identification of 175 nontuberculous mycobacteria species based on 7547 genomic profiles.</title>
        <authorList>
            <person name="Matsumoto Y."/>
            <person name="Kinjo T."/>
            <person name="Motooka D."/>
            <person name="Nabeya D."/>
            <person name="Jung N."/>
            <person name="Uechi K."/>
            <person name="Horii T."/>
            <person name="Iida T."/>
            <person name="Fujita J."/>
            <person name="Nakamura S."/>
        </authorList>
    </citation>
    <scope>NUCLEOTIDE SEQUENCE [LARGE SCALE GENOMIC DNA]</scope>
    <source>
        <strain evidence="2 3">JCM 17783</strain>
    </source>
</reference>
<evidence type="ECO:0000313" key="3">
    <source>
        <dbReference type="Proteomes" id="UP000467130"/>
    </source>
</evidence>
<sequence length="134" mass="14845">MTTQSDLRSLRDQSLNPPRGRYHVRHLSVREQLPKVSEDRSRTIGQQFSAPPAHHADVAQAGLFADLLRIEHAELCAIAGIEVRRHGALCSTDQMVQLQARMQEVRQLLDALEKRFLSAGLPTTGGPGTRSSNL</sequence>
<dbReference type="EMBL" id="AP022587">
    <property type="protein sequence ID" value="BBY23654.1"/>
    <property type="molecule type" value="Genomic_DNA"/>
</dbReference>
<organism evidence="2 3">
    <name type="scientific">Mycobacterium stomatepiae</name>
    <dbReference type="NCBI Taxonomy" id="470076"/>
    <lineage>
        <taxon>Bacteria</taxon>
        <taxon>Bacillati</taxon>
        <taxon>Actinomycetota</taxon>
        <taxon>Actinomycetes</taxon>
        <taxon>Mycobacteriales</taxon>
        <taxon>Mycobacteriaceae</taxon>
        <taxon>Mycobacterium</taxon>
        <taxon>Mycobacterium simiae complex</taxon>
    </lineage>
</organism>
<evidence type="ECO:0000256" key="1">
    <source>
        <dbReference type="SAM" id="MobiDB-lite"/>
    </source>
</evidence>
<keyword evidence="3" id="KW-1185">Reference proteome</keyword>
<gene>
    <name evidence="2" type="ORF">MSTO_38590</name>
</gene>